<evidence type="ECO:0000256" key="1">
    <source>
        <dbReference type="SAM" id="Phobius"/>
    </source>
</evidence>
<dbReference type="STRING" id="56780.SYN_01110"/>
<dbReference type="eggNOG" id="ENOG5033RSZ">
    <property type="taxonomic scope" value="Bacteria"/>
</dbReference>
<evidence type="ECO:0000313" key="2">
    <source>
        <dbReference type="EMBL" id="ABC76297.1"/>
    </source>
</evidence>
<dbReference type="SUPFAM" id="SSF52266">
    <property type="entry name" value="SGNH hydrolase"/>
    <property type="match status" value="1"/>
</dbReference>
<keyword evidence="3" id="KW-1185">Reference proteome</keyword>
<reference evidence="2 3" key="1">
    <citation type="journal article" date="2007" name="Proc. Natl. Acad. Sci. U.S.A.">
        <title>The genome of Syntrophus aciditrophicus: life at the thermodynamic limit of microbial growth.</title>
        <authorList>
            <person name="McInerney M.J."/>
            <person name="Rohlin L."/>
            <person name="Mouttaki H."/>
            <person name="Kim U."/>
            <person name="Krupp R.S."/>
            <person name="Rios-Hernandez L."/>
            <person name="Sieber J."/>
            <person name="Struchtemeyer C.G."/>
            <person name="Bhattacharyya A."/>
            <person name="Campbell J.W."/>
            <person name="Gunsalus R.P."/>
        </authorList>
    </citation>
    <scope>NUCLEOTIDE SEQUENCE [LARGE SCALE GENOMIC DNA]</scope>
    <source>
        <strain evidence="2 3">SB</strain>
    </source>
</reference>
<keyword evidence="1" id="KW-0812">Transmembrane</keyword>
<dbReference type="KEGG" id="sat:SYN_01110"/>
<gene>
    <name evidence="2" type="ORF">SYN_01110</name>
</gene>
<name>Q2LPU9_SYNAS</name>
<organism evidence="2 3">
    <name type="scientific">Syntrophus aciditrophicus (strain SB)</name>
    <dbReference type="NCBI Taxonomy" id="56780"/>
    <lineage>
        <taxon>Bacteria</taxon>
        <taxon>Pseudomonadati</taxon>
        <taxon>Thermodesulfobacteriota</taxon>
        <taxon>Syntrophia</taxon>
        <taxon>Syntrophales</taxon>
        <taxon>Syntrophaceae</taxon>
        <taxon>Syntrophus</taxon>
    </lineage>
</organism>
<feature type="transmembrane region" description="Helical" evidence="1">
    <location>
        <begin position="26"/>
        <end position="47"/>
    </location>
</feature>
<proteinExistence type="predicted"/>
<keyword evidence="1" id="KW-0472">Membrane</keyword>
<dbReference type="EMBL" id="CP000252">
    <property type="protein sequence ID" value="ABC76297.1"/>
    <property type="molecule type" value="Genomic_DNA"/>
</dbReference>
<evidence type="ECO:0000313" key="3">
    <source>
        <dbReference type="Proteomes" id="UP000001933"/>
    </source>
</evidence>
<accession>Q2LPU9</accession>
<dbReference type="InParanoid" id="Q2LPU9"/>
<dbReference type="HOGENOM" id="CLU_938942_0_0_7"/>
<sequence length="322" mass="36740">MNSSISSFRKREEPHRKNPSKLSRSFARAAFFMMFLVVFDLMIGSVLDVGLRRYFGMDGKVDVLCVGHSRTVLGIDAEMLSRETGLRVAKYAVNGANIADRDAMIRQFLTDHPEVRLIIYDVEASTFSDDGLSSNSYRLFFPFLDNPEMGAYLKKQGLASSDFWLKKIVRTARYDETTFSLAMRGLLGMNRNLKHGRFDEARARRWIEQGKNRSVKIDSKSYKAFLATVDFVHSRGVTMLLVDMPTVDLLNQAERPASEAVRAMFGKFEEQYTNLDYYDLSTAYESDYGIFYDMIHLNAGGQKIVTSVLTQEVKKRILKIQA</sequence>
<keyword evidence="1" id="KW-1133">Transmembrane helix</keyword>
<dbReference type="AlphaFoldDB" id="Q2LPU9"/>
<dbReference type="Proteomes" id="UP000001933">
    <property type="component" value="Chromosome"/>
</dbReference>
<protein>
    <submittedName>
        <fullName evidence="2">Hypothetical membrane protein</fullName>
    </submittedName>
</protein>